<dbReference type="OrthoDB" id="6021951at2759"/>
<proteinExistence type="predicted"/>
<evidence type="ECO:0000313" key="1">
    <source>
        <dbReference type="EMBL" id="SPP74783.1"/>
    </source>
</evidence>
<accession>A0A3B0J540</accession>
<dbReference type="EMBL" id="OUUW01000001">
    <property type="protein sequence ID" value="SPP74783.1"/>
    <property type="molecule type" value="Genomic_DNA"/>
</dbReference>
<dbReference type="AlphaFoldDB" id="A0A3B0J540"/>
<organism evidence="1 2">
    <name type="scientific">Drosophila guanche</name>
    <name type="common">Fruit fly</name>
    <dbReference type="NCBI Taxonomy" id="7266"/>
    <lineage>
        <taxon>Eukaryota</taxon>
        <taxon>Metazoa</taxon>
        <taxon>Ecdysozoa</taxon>
        <taxon>Arthropoda</taxon>
        <taxon>Hexapoda</taxon>
        <taxon>Insecta</taxon>
        <taxon>Pterygota</taxon>
        <taxon>Neoptera</taxon>
        <taxon>Endopterygota</taxon>
        <taxon>Diptera</taxon>
        <taxon>Brachycera</taxon>
        <taxon>Muscomorpha</taxon>
        <taxon>Ephydroidea</taxon>
        <taxon>Drosophilidae</taxon>
        <taxon>Drosophila</taxon>
        <taxon>Sophophora</taxon>
    </lineage>
</organism>
<dbReference type="OMA" id="FWHTWRE"/>
<dbReference type="Proteomes" id="UP000268350">
    <property type="component" value="Unassembled WGS sequence"/>
</dbReference>
<protein>
    <submittedName>
        <fullName evidence="1">Uncharacterized protein</fullName>
    </submittedName>
</protein>
<evidence type="ECO:0000313" key="2">
    <source>
        <dbReference type="Proteomes" id="UP000268350"/>
    </source>
</evidence>
<name>A0A3B0J540_DROGU</name>
<sequence length="195" mass="22581">MFRVQKTLLAEYEEIYEPVLVENPFTLVDTRGIGLRQYHVALTPSRIIFGCDNFYKHGQRDNVASCYGNCLDPEIECFELVSLIPLQLIRFNFYRHLDRCLMMVSVSHQLQLTAPLSQERPMILEFGGHVFQTYFWRTWRERVSTIRLMQPLYSQITGHSPFSSTDVMVDDEETAALVHKAPRTPSVISRCQAGC</sequence>
<keyword evidence="2" id="KW-1185">Reference proteome</keyword>
<dbReference type="STRING" id="7266.A0A3B0J540"/>
<gene>
    <name evidence="1" type="ORF">DGUA_6G002472</name>
</gene>
<reference evidence="2" key="1">
    <citation type="submission" date="2018-01" db="EMBL/GenBank/DDBJ databases">
        <authorList>
            <person name="Alioto T."/>
            <person name="Alioto T."/>
        </authorList>
    </citation>
    <scope>NUCLEOTIDE SEQUENCE [LARGE SCALE GENOMIC DNA]</scope>
</reference>